<evidence type="ECO:0000256" key="6">
    <source>
        <dbReference type="ARBA" id="ARBA00023128"/>
    </source>
</evidence>
<dbReference type="InterPro" id="IPR019734">
    <property type="entry name" value="TPR_rpt"/>
</dbReference>
<dbReference type="Pfam" id="PF13181">
    <property type="entry name" value="TPR_8"/>
    <property type="match status" value="2"/>
</dbReference>
<evidence type="ECO:0000256" key="5">
    <source>
        <dbReference type="ARBA" id="ARBA00022946"/>
    </source>
</evidence>
<dbReference type="SUPFAM" id="SSF48452">
    <property type="entry name" value="TPR-like"/>
    <property type="match status" value="2"/>
</dbReference>
<evidence type="ECO:0000313" key="8">
    <source>
        <dbReference type="Proteomes" id="UP000037510"/>
    </source>
</evidence>
<dbReference type="GO" id="GO:0034551">
    <property type="term" value="P:mitochondrial respiratory chain complex III assembly"/>
    <property type="evidence" value="ECO:0007669"/>
    <property type="project" value="InterPro"/>
</dbReference>
<dbReference type="EMBL" id="JTDY01009564">
    <property type="protein sequence ID" value="KOB63336.1"/>
    <property type="molecule type" value="Genomic_DNA"/>
</dbReference>
<proteinExistence type="inferred from homology"/>
<evidence type="ECO:0000256" key="1">
    <source>
        <dbReference type="ARBA" id="ARBA00004173"/>
    </source>
</evidence>
<name>A0A0L7KJV2_OPEBR</name>
<dbReference type="Proteomes" id="UP000037510">
    <property type="component" value="Unassembled WGS sequence"/>
</dbReference>
<dbReference type="InterPro" id="IPR040395">
    <property type="entry name" value="TTC19"/>
</dbReference>
<sequence>MSARYRFILNSLSRFAFNFRSIPRSLIVTHRNTGAVPCMLGFSLFTWLGFNTSDNNLTAEDELINTIKHCVIFIQRLDYDKAEQLLHVALRQAQQLHHELGITYIYDLMANLALEREQLDKAKRLFVAVTQRIMADGAKEDDPRVVHISAKLARISHLQKEYTTAQLGFDWCLDQLKAITEKDPSSMEHKKLLALTEDWYGRLFLDCQQYQRGIILMVSALEKMKEVSDIEQEHIVFQLNDIGAVYDELDKPDESISYFKEAILLGKSMKMDEIGTTYVNLGRAYIKKKMIEEARKSCGYAWKLGVLAKDKDVKHEAELCLKQIKNLS</sequence>
<gene>
    <name evidence="7" type="ORF">OBRU01_20899</name>
</gene>
<evidence type="ECO:0000256" key="4">
    <source>
        <dbReference type="ARBA" id="ARBA00022803"/>
    </source>
</evidence>
<keyword evidence="4" id="KW-0802">TPR repeat</keyword>
<dbReference type="PANTHER" id="PTHR13143">
    <property type="entry name" value="TETRATRICOPEPTIDE REPEAT PROTEIN 19"/>
    <property type="match status" value="1"/>
</dbReference>
<keyword evidence="6" id="KW-0496">Mitochondrion</keyword>
<dbReference type="PANTHER" id="PTHR13143:SF6">
    <property type="entry name" value="TETRATRICOPEPTIDE REPEAT PROTEIN 19, MITOCHONDRIAL"/>
    <property type="match status" value="1"/>
</dbReference>
<keyword evidence="5" id="KW-0809">Transit peptide</keyword>
<comment type="caution">
    <text evidence="7">The sequence shown here is derived from an EMBL/GenBank/DDBJ whole genome shotgun (WGS) entry which is preliminary data.</text>
</comment>
<evidence type="ECO:0000256" key="3">
    <source>
        <dbReference type="ARBA" id="ARBA00022737"/>
    </source>
</evidence>
<comment type="subcellular location">
    <subcellularLocation>
        <location evidence="1">Mitochondrion</location>
    </subcellularLocation>
</comment>
<keyword evidence="8" id="KW-1185">Reference proteome</keyword>
<evidence type="ECO:0000313" key="7">
    <source>
        <dbReference type="EMBL" id="KOB63336.1"/>
    </source>
</evidence>
<dbReference type="STRING" id="104452.A0A0L7KJV2"/>
<dbReference type="AlphaFoldDB" id="A0A0L7KJV2"/>
<keyword evidence="3" id="KW-0677">Repeat</keyword>
<accession>A0A0L7KJV2</accession>
<dbReference type="InterPro" id="IPR011990">
    <property type="entry name" value="TPR-like_helical_dom_sf"/>
</dbReference>
<protein>
    <submittedName>
        <fullName evidence="7">Tetratricopeptide repeat protein</fullName>
    </submittedName>
</protein>
<dbReference type="GO" id="GO:0005743">
    <property type="term" value="C:mitochondrial inner membrane"/>
    <property type="evidence" value="ECO:0007669"/>
    <property type="project" value="TreeGrafter"/>
</dbReference>
<reference evidence="7 8" key="1">
    <citation type="journal article" date="2015" name="Genome Biol. Evol.">
        <title>The genome of winter moth (Operophtera brumata) provides a genomic perspective on sexual dimorphism and phenology.</title>
        <authorList>
            <person name="Derks M.F."/>
            <person name="Smit S."/>
            <person name="Salis L."/>
            <person name="Schijlen E."/>
            <person name="Bossers A."/>
            <person name="Mateman C."/>
            <person name="Pijl A.S."/>
            <person name="de Ridder D."/>
            <person name="Groenen M.A."/>
            <person name="Visser M.E."/>
            <person name="Megens H.J."/>
        </authorList>
    </citation>
    <scope>NUCLEOTIDE SEQUENCE [LARGE SCALE GENOMIC DNA]</scope>
    <source>
        <strain evidence="7">WM2013NL</strain>
        <tissue evidence="7">Head and thorax</tissue>
    </source>
</reference>
<dbReference type="Gene3D" id="1.25.40.10">
    <property type="entry name" value="Tetratricopeptide repeat domain"/>
    <property type="match status" value="1"/>
</dbReference>
<evidence type="ECO:0000256" key="2">
    <source>
        <dbReference type="ARBA" id="ARBA00008219"/>
    </source>
</evidence>
<organism evidence="7 8">
    <name type="scientific">Operophtera brumata</name>
    <name type="common">Winter moth</name>
    <name type="synonym">Phalaena brumata</name>
    <dbReference type="NCBI Taxonomy" id="104452"/>
    <lineage>
        <taxon>Eukaryota</taxon>
        <taxon>Metazoa</taxon>
        <taxon>Ecdysozoa</taxon>
        <taxon>Arthropoda</taxon>
        <taxon>Hexapoda</taxon>
        <taxon>Insecta</taxon>
        <taxon>Pterygota</taxon>
        <taxon>Neoptera</taxon>
        <taxon>Endopterygota</taxon>
        <taxon>Lepidoptera</taxon>
        <taxon>Glossata</taxon>
        <taxon>Ditrysia</taxon>
        <taxon>Geometroidea</taxon>
        <taxon>Geometridae</taxon>
        <taxon>Larentiinae</taxon>
        <taxon>Operophtera</taxon>
    </lineage>
</organism>
<comment type="similarity">
    <text evidence="2">Belongs to the TTC19 family.</text>
</comment>